<proteinExistence type="predicted"/>
<dbReference type="Proteomes" id="UP000256977">
    <property type="component" value="Unassembled WGS sequence"/>
</dbReference>
<dbReference type="AlphaFoldDB" id="A0A3D9KM28"/>
<comment type="subcellular location">
    <subcellularLocation>
        <location evidence="1">Cell membrane</location>
        <topology evidence="1">Multi-pass membrane protein</topology>
    </subcellularLocation>
</comment>
<feature type="transmembrane region" description="Helical" evidence="7">
    <location>
        <begin position="21"/>
        <end position="43"/>
    </location>
</feature>
<keyword evidence="10" id="KW-1185">Reference proteome</keyword>
<evidence type="ECO:0000256" key="5">
    <source>
        <dbReference type="ARBA" id="ARBA00022989"/>
    </source>
</evidence>
<dbReference type="PROSITE" id="PS50928">
    <property type="entry name" value="ABC_TM1"/>
    <property type="match status" value="1"/>
</dbReference>
<comment type="caution">
    <text evidence="9">The sequence shown here is derived from an EMBL/GenBank/DDBJ whole genome shotgun (WGS) entry which is preliminary data.</text>
</comment>
<dbReference type="PANTHER" id="PTHR43227:SF3">
    <property type="entry name" value="BINDING-PROTEIN-DEPENDENT TRANSPORT SYSTEMS INNER MEMBRANE COMPONENT"/>
    <property type="match status" value="1"/>
</dbReference>
<dbReference type="CDD" id="cd06261">
    <property type="entry name" value="TM_PBP2"/>
    <property type="match status" value="1"/>
</dbReference>
<feature type="transmembrane region" description="Helical" evidence="7">
    <location>
        <begin position="90"/>
        <end position="108"/>
    </location>
</feature>
<dbReference type="InterPro" id="IPR000515">
    <property type="entry name" value="MetI-like"/>
</dbReference>
<dbReference type="GO" id="GO:0055085">
    <property type="term" value="P:transmembrane transport"/>
    <property type="evidence" value="ECO:0007669"/>
    <property type="project" value="InterPro"/>
</dbReference>
<evidence type="ECO:0000259" key="8">
    <source>
        <dbReference type="PROSITE" id="PS50928"/>
    </source>
</evidence>
<feature type="transmembrane region" description="Helical" evidence="7">
    <location>
        <begin position="219"/>
        <end position="242"/>
    </location>
</feature>
<evidence type="ECO:0000256" key="6">
    <source>
        <dbReference type="ARBA" id="ARBA00023136"/>
    </source>
</evidence>
<dbReference type="GO" id="GO:0005886">
    <property type="term" value="C:plasma membrane"/>
    <property type="evidence" value="ECO:0007669"/>
    <property type="project" value="UniProtKB-SubCell"/>
</dbReference>
<feature type="transmembrane region" description="Helical" evidence="7">
    <location>
        <begin position="178"/>
        <end position="198"/>
    </location>
</feature>
<accession>A0A3D9KM28</accession>
<dbReference type="EMBL" id="QRDZ01000002">
    <property type="protein sequence ID" value="RED87536.1"/>
    <property type="molecule type" value="Genomic_DNA"/>
</dbReference>
<sequence length="298" mass="34327">MNGKSSRRRQLLQFRWKEYGLGYLFMLPWMIGFVAFVAFPIGWSLWNSFNQVFITSEGFKYTWVGLDNFRRMLIENNAYPIILLTYLQEVLLIIPLILIFSFVVSLLLNEKFPGRGWMRALFFLPVIFATGQVIMELFVQGAGELPFMEQYNLDVILRQYFSETTASMLLGVLGKAVIILWYSGVQILIFIAGFQTIPKTVYEAVRVDGASPWESFWKITFPGMLPFIGLNAVYTIVDLFTFPFNPVLEIVRSNMFSPTTGYGYASAMAWLYFAIILLLLGLTLWLTYRATKGRGELR</sequence>
<dbReference type="InterPro" id="IPR035906">
    <property type="entry name" value="MetI-like_sf"/>
</dbReference>
<evidence type="ECO:0000256" key="2">
    <source>
        <dbReference type="ARBA" id="ARBA00022448"/>
    </source>
</evidence>
<keyword evidence="4 7" id="KW-0812">Transmembrane</keyword>
<dbReference type="SUPFAM" id="SSF161098">
    <property type="entry name" value="MetI-like"/>
    <property type="match status" value="1"/>
</dbReference>
<keyword evidence="3" id="KW-1003">Cell membrane</keyword>
<evidence type="ECO:0000313" key="9">
    <source>
        <dbReference type="EMBL" id="RED87536.1"/>
    </source>
</evidence>
<reference evidence="9 10" key="1">
    <citation type="submission" date="2018-07" db="EMBL/GenBank/DDBJ databases">
        <title>Genomic Encyclopedia of Type Strains, Phase III (KMG-III): the genomes of soil and plant-associated and newly described type strains.</title>
        <authorList>
            <person name="Whitman W."/>
        </authorList>
    </citation>
    <scope>NUCLEOTIDE SEQUENCE [LARGE SCALE GENOMIC DNA]</scope>
    <source>
        <strain evidence="9 10">CECT 7287</strain>
    </source>
</reference>
<keyword evidence="2" id="KW-0813">Transport</keyword>
<gene>
    <name evidence="9" type="ORF">DFP98_10213</name>
</gene>
<feature type="transmembrane region" description="Helical" evidence="7">
    <location>
        <begin position="262"/>
        <end position="288"/>
    </location>
</feature>
<dbReference type="Gene3D" id="1.10.3720.10">
    <property type="entry name" value="MetI-like"/>
    <property type="match status" value="1"/>
</dbReference>
<name>A0A3D9KM28_9BACL</name>
<dbReference type="PANTHER" id="PTHR43227">
    <property type="entry name" value="BLL4140 PROTEIN"/>
    <property type="match status" value="1"/>
</dbReference>
<evidence type="ECO:0000256" key="3">
    <source>
        <dbReference type="ARBA" id="ARBA00022475"/>
    </source>
</evidence>
<keyword evidence="6 7" id="KW-0472">Membrane</keyword>
<feature type="transmembrane region" description="Helical" evidence="7">
    <location>
        <begin position="120"/>
        <end position="139"/>
    </location>
</feature>
<dbReference type="RefSeq" id="WP_116058954.1">
    <property type="nucleotide sequence ID" value="NZ_QRDZ01000002.1"/>
</dbReference>
<feature type="domain" description="ABC transmembrane type-1" evidence="8">
    <location>
        <begin position="83"/>
        <end position="283"/>
    </location>
</feature>
<evidence type="ECO:0000256" key="4">
    <source>
        <dbReference type="ARBA" id="ARBA00022692"/>
    </source>
</evidence>
<protein>
    <submittedName>
        <fullName evidence="9">Carbohydrate ABC transporter membrane protein 1 (CUT1 family)</fullName>
    </submittedName>
</protein>
<organism evidence="9 10">
    <name type="scientific">Cohnella phaseoli</name>
    <dbReference type="NCBI Taxonomy" id="456490"/>
    <lineage>
        <taxon>Bacteria</taxon>
        <taxon>Bacillati</taxon>
        <taxon>Bacillota</taxon>
        <taxon>Bacilli</taxon>
        <taxon>Bacillales</taxon>
        <taxon>Paenibacillaceae</taxon>
        <taxon>Cohnella</taxon>
    </lineage>
</organism>
<evidence type="ECO:0000313" key="10">
    <source>
        <dbReference type="Proteomes" id="UP000256977"/>
    </source>
</evidence>
<evidence type="ECO:0000256" key="7">
    <source>
        <dbReference type="SAM" id="Phobius"/>
    </source>
</evidence>
<dbReference type="OrthoDB" id="9788108at2"/>
<dbReference type="InterPro" id="IPR050809">
    <property type="entry name" value="UgpAE/MalFG_permease"/>
</dbReference>
<evidence type="ECO:0000256" key="1">
    <source>
        <dbReference type="ARBA" id="ARBA00004651"/>
    </source>
</evidence>
<keyword evidence="5 7" id="KW-1133">Transmembrane helix</keyword>